<accession>A0A0D9WI13</accession>
<reference evidence="2" key="3">
    <citation type="submission" date="2015-04" db="UniProtKB">
        <authorList>
            <consortium name="EnsemblPlants"/>
        </authorList>
    </citation>
    <scope>IDENTIFICATION</scope>
</reference>
<evidence type="ECO:0000256" key="1">
    <source>
        <dbReference type="SAM" id="Coils"/>
    </source>
</evidence>
<keyword evidence="1" id="KW-0175">Coiled coil</keyword>
<sequence length="295" mass="33328">MHRVLIRGNKYKALPQLPNRLPIIGWRFGPDPDQVALMDRIEDQKNMTRLIQLMSESSDLVLVANYRNIRSDFKEKLRDFLGHDPALLDAKKKADEQILELQKSIEIKHDSEKRLVQLAESYRKLKAESLETIQSADKKHTELQKKFEDLKKSAAKELSAMKTKHNDDFLKLKAELEEARRINAEFCNAAEPILDNLHSPTVGSNISSFQTVIELLQSAPSKLKSIILESASVACGQALAVIKSLYPKVNLKPITSGYADGTTSEKALELLDEVDDMAKIMANDSLYPEEENNDE</sequence>
<reference evidence="2 3" key="1">
    <citation type="submission" date="2012-08" db="EMBL/GenBank/DDBJ databases">
        <title>Oryza genome evolution.</title>
        <authorList>
            <person name="Wing R.A."/>
        </authorList>
    </citation>
    <scope>NUCLEOTIDE SEQUENCE</scope>
</reference>
<reference evidence="3" key="2">
    <citation type="submission" date="2013-12" db="EMBL/GenBank/DDBJ databases">
        <authorList>
            <person name="Yu Y."/>
            <person name="Lee S."/>
            <person name="de Baynast K."/>
            <person name="Wissotski M."/>
            <person name="Liu L."/>
            <person name="Talag J."/>
            <person name="Goicoechea J."/>
            <person name="Angelova A."/>
            <person name="Jetty R."/>
            <person name="Kudrna D."/>
            <person name="Golser W."/>
            <person name="Rivera L."/>
            <person name="Zhang J."/>
            <person name="Wing R."/>
        </authorList>
    </citation>
    <scope>NUCLEOTIDE SEQUENCE</scope>
</reference>
<dbReference type="AlphaFoldDB" id="A0A0D9WI13"/>
<evidence type="ECO:0000313" key="3">
    <source>
        <dbReference type="Proteomes" id="UP000032180"/>
    </source>
</evidence>
<dbReference type="Gramene" id="LPERR05G17010.1">
    <property type="protein sequence ID" value="LPERR05G17010.1"/>
    <property type="gene ID" value="LPERR05G17010"/>
</dbReference>
<proteinExistence type="predicted"/>
<organism evidence="2 3">
    <name type="scientific">Leersia perrieri</name>
    <dbReference type="NCBI Taxonomy" id="77586"/>
    <lineage>
        <taxon>Eukaryota</taxon>
        <taxon>Viridiplantae</taxon>
        <taxon>Streptophyta</taxon>
        <taxon>Embryophyta</taxon>
        <taxon>Tracheophyta</taxon>
        <taxon>Spermatophyta</taxon>
        <taxon>Magnoliopsida</taxon>
        <taxon>Liliopsida</taxon>
        <taxon>Poales</taxon>
        <taxon>Poaceae</taxon>
        <taxon>BOP clade</taxon>
        <taxon>Oryzoideae</taxon>
        <taxon>Oryzeae</taxon>
        <taxon>Oryzinae</taxon>
        <taxon>Leersia</taxon>
    </lineage>
</organism>
<dbReference type="Proteomes" id="UP000032180">
    <property type="component" value="Chromosome 5"/>
</dbReference>
<dbReference type="HOGENOM" id="CLU_036755_1_1_1"/>
<feature type="coiled-coil region" evidence="1">
    <location>
        <begin position="108"/>
        <end position="153"/>
    </location>
</feature>
<protein>
    <submittedName>
        <fullName evidence="2">Uncharacterized protein</fullName>
    </submittedName>
</protein>
<dbReference type="EnsemblPlants" id="LPERR05G17010.1">
    <property type="protein sequence ID" value="LPERR05G17010.1"/>
    <property type="gene ID" value="LPERR05G17010"/>
</dbReference>
<evidence type="ECO:0000313" key="2">
    <source>
        <dbReference type="EnsemblPlants" id="LPERR05G17010.1"/>
    </source>
</evidence>
<keyword evidence="3" id="KW-1185">Reference proteome</keyword>
<name>A0A0D9WI13_9ORYZ</name>